<dbReference type="GO" id="GO:0003796">
    <property type="term" value="F:lysozyme activity"/>
    <property type="evidence" value="ECO:0007669"/>
    <property type="project" value="InterPro"/>
</dbReference>
<evidence type="ECO:0000313" key="7">
    <source>
        <dbReference type="Proteomes" id="UP001652621"/>
    </source>
</evidence>
<evidence type="ECO:0000256" key="2">
    <source>
        <dbReference type="ARBA" id="ARBA00022729"/>
    </source>
</evidence>
<dbReference type="Proteomes" id="UP001652621">
    <property type="component" value="Unplaced"/>
</dbReference>
<comment type="similarity">
    <text evidence="1 4">Belongs to the glycosyl hydrolase 22 family.</text>
</comment>
<dbReference type="PRINTS" id="PR00135">
    <property type="entry name" value="LYZLACT"/>
</dbReference>
<dbReference type="PRINTS" id="PR00137">
    <property type="entry name" value="LYSOZYME"/>
</dbReference>
<keyword evidence="3" id="KW-1015">Disulfide bond</keyword>
<dbReference type="Gene3D" id="1.10.530.10">
    <property type="match status" value="1"/>
</dbReference>
<keyword evidence="2 5" id="KW-0732">Signal</keyword>
<dbReference type="CDD" id="cd16899">
    <property type="entry name" value="LYZ_C_invert"/>
    <property type="match status" value="1"/>
</dbReference>
<dbReference type="EnsemblMetazoa" id="MDOA005967-RA">
    <property type="protein sequence ID" value="MDOA005967-PA"/>
    <property type="gene ID" value="MDOA005967"/>
</dbReference>
<reference evidence="8" key="2">
    <citation type="submission" date="2025-04" db="UniProtKB">
        <authorList>
            <consortium name="RefSeq"/>
        </authorList>
    </citation>
    <scope>IDENTIFICATION</scope>
    <source>
        <strain evidence="8">Aabys</strain>
    </source>
</reference>
<evidence type="ECO:0000256" key="1">
    <source>
        <dbReference type="ARBA" id="ARBA00010859"/>
    </source>
</evidence>
<protein>
    <submittedName>
        <fullName evidence="8">Lysozyme X-like</fullName>
    </submittedName>
</protein>
<dbReference type="InterPro" id="IPR023346">
    <property type="entry name" value="Lysozyme-like_dom_sf"/>
</dbReference>
<dbReference type="eggNOG" id="ENOG502RZU4">
    <property type="taxonomic scope" value="Eukaryota"/>
</dbReference>
<dbReference type="SUPFAM" id="SSF53955">
    <property type="entry name" value="Lysozyme-like"/>
    <property type="match status" value="1"/>
</dbReference>
<evidence type="ECO:0000313" key="6">
    <source>
        <dbReference type="EnsemblMetazoa" id="MDOA005967-PA"/>
    </source>
</evidence>
<dbReference type="OrthoDB" id="17373at2759"/>
<name>A0A1I8MKS6_MUSDO</name>
<dbReference type="VEuPathDB" id="VectorBase:MDOMA2_017600"/>
<dbReference type="KEGG" id="mde:101892140"/>
<dbReference type="InterPro" id="IPR001916">
    <property type="entry name" value="Glyco_hydro_22"/>
</dbReference>
<dbReference type="PANTHER" id="PTHR11407">
    <property type="entry name" value="LYSOZYME C"/>
    <property type="match status" value="1"/>
</dbReference>
<sequence>MYNISGLIILFVLLSPSPIVVGKIYQRCSLAKELHKLGVAKSNLSRWICIAKHESTFNSKAVGPVNSDGSRDYGIFQINDKYWCTPASGAFSHNLCNVQCNAFLTDSIAADVKCARLILMEQGWKAWSTWRHCNGALPSVDDCF</sequence>
<reference evidence="6" key="1">
    <citation type="submission" date="2020-05" db="UniProtKB">
        <authorList>
            <consortium name="EnsemblMetazoa"/>
        </authorList>
    </citation>
    <scope>IDENTIFICATION</scope>
    <source>
        <strain evidence="6">Aabys</strain>
    </source>
</reference>
<organism evidence="6">
    <name type="scientific">Musca domestica</name>
    <name type="common">House fly</name>
    <dbReference type="NCBI Taxonomy" id="7370"/>
    <lineage>
        <taxon>Eukaryota</taxon>
        <taxon>Metazoa</taxon>
        <taxon>Ecdysozoa</taxon>
        <taxon>Arthropoda</taxon>
        <taxon>Hexapoda</taxon>
        <taxon>Insecta</taxon>
        <taxon>Pterygota</taxon>
        <taxon>Neoptera</taxon>
        <taxon>Endopterygota</taxon>
        <taxon>Diptera</taxon>
        <taxon>Brachycera</taxon>
        <taxon>Muscomorpha</taxon>
        <taxon>Muscoidea</taxon>
        <taxon>Muscidae</taxon>
        <taxon>Musca</taxon>
    </lineage>
</organism>
<dbReference type="PROSITE" id="PS51348">
    <property type="entry name" value="GLYCOSYL_HYDROL_F22_2"/>
    <property type="match status" value="1"/>
</dbReference>
<proteinExistence type="inferred from homology"/>
<dbReference type="FunFam" id="1.10.530.10:FF:000001">
    <property type="entry name" value="Lysozyme C"/>
    <property type="match status" value="1"/>
</dbReference>
<dbReference type="Pfam" id="PF00062">
    <property type="entry name" value="Lys"/>
    <property type="match status" value="1"/>
</dbReference>
<evidence type="ECO:0000256" key="5">
    <source>
        <dbReference type="SAM" id="SignalP"/>
    </source>
</evidence>
<gene>
    <name evidence="6" type="primary">101892140</name>
    <name evidence="8" type="synonym">LOC101892140</name>
</gene>
<keyword evidence="7" id="KW-1185">Reference proteome</keyword>
<accession>A0A1I8MKS6</accession>
<dbReference type="VEuPathDB" id="VectorBase:MDOA005967"/>
<feature type="chain" id="PRO_5044560507" evidence="5">
    <location>
        <begin position="23"/>
        <end position="144"/>
    </location>
</feature>
<dbReference type="AlphaFoldDB" id="A0A1I8MKS6"/>
<evidence type="ECO:0000313" key="8">
    <source>
        <dbReference type="RefSeq" id="XP_005178489.1"/>
    </source>
</evidence>
<dbReference type="SMART" id="SM00263">
    <property type="entry name" value="LYZ1"/>
    <property type="match status" value="1"/>
</dbReference>
<dbReference type="GeneID" id="101892140"/>
<dbReference type="RefSeq" id="XP_005178489.1">
    <property type="nucleotide sequence ID" value="XM_005178432.1"/>
</dbReference>
<feature type="signal peptide" evidence="5">
    <location>
        <begin position="1"/>
        <end position="22"/>
    </location>
</feature>
<evidence type="ECO:0000256" key="3">
    <source>
        <dbReference type="ARBA" id="ARBA00023157"/>
    </source>
</evidence>
<dbReference type="InterPro" id="IPR000974">
    <property type="entry name" value="Glyco_hydro_22_lys"/>
</dbReference>
<dbReference type="PANTHER" id="PTHR11407:SF36">
    <property type="entry name" value="GEO02684P1-RELATED"/>
    <property type="match status" value="1"/>
</dbReference>
<evidence type="ECO:0000256" key="4">
    <source>
        <dbReference type="RuleBase" id="RU004440"/>
    </source>
</evidence>